<comment type="cofactor">
    <cofactor evidence="11">
        <name>Mg(2+)</name>
        <dbReference type="ChEBI" id="CHEBI:18420"/>
    </cofactor>
    <cofactor evidence="11">
        <name>Mn(2+)</name>
        <dbReference type="ChEBI" id="CHEBI:29035"/>
    </cofactor>
</comment>
<evidence type="ECO:0000256" key="3">
    <source>
        <dbReference type="ARBA" id="ARBA00022705"/>
    </source>
</evidence>
<keyword evidence="9 11" id="KW-0234">DNA repair</keyword>
<evidence type="ECO:0000256" key="4">
    <source>
        <dbReference type="ARBA" id="ARBA00022723"/>
    </source>
</evidence>
<dbReference type="EC" id="6.5.1.2" evidence="11"/>
<comment type="caution">
    <text evidence="14">The sequence shown here is derived from an EMBL/GenBank/DDBJ whole genome shotgun (WGS) entry which is preliminary data.</text>
</comment>
<dbReference type="Proteomes" id="UP000435649">
    <property type="component" value="Unassembled WGS sequence"/>
</dbReference>
<evidence type="ECO:0000256" key="1">
    <source>
        <dbReference type="ARBA" id="ARBA00004067"/>
    </source>
</evidence>
<dbReference type="GO" id="GO:0006281">
    <property type="term" value="P:DNA repair"/>
    <property type="evidence" value="ECO:0007669"/>
    <property type="project" value="UniProtKB-KW"/>
</dbReference>
<evidence type="ECO:0000256" key="8">
    <source>
        <dbReference type="ARBA" id="ARBA00023027"/>
    </source>
</evidence>
<feature type="binding site" evidence="11">
    <location>
        <begin position="80"/>
        <end position="81"/>
    </location>
    <ligand>
        <name>NAD(+)</name>
        <dbReference type="ChEBI" id="CHEBI:57540"/>
    </ligand>
</feature>
<dbReference type="Pfam" id="PF01653">
    <property type="entry name" value="DNA_ligase_aden"/>
    <property type="match status" value="2"/>
</dbReference>
<dbReference type="GO" id="GO:0046872">
    <property type="term" value="F:metal ion binding"/>
    <property type="evidence" value="ECO:0007669"/>
    <property type="project" value="UniProtKB-KW"/>
</dbReference>
<dbReference type="SUPFAM" id="SSF52113">
    <property type="entry name" value="BRCT domain"/>
    <property type="match status" value="1"/>
</dbReference>
<dbReference type="Gene3D" id="3.30.470.30">
    <property type="entry name" value="DNA ligase/mRNA capping enzyme"/>
    <property type="match status" value="2"/>
</dbReference>
<evidence type="ECO:0000256" key="9">
    <source>
        <dbReference type="ARBA" id="ARBA00023204"/>
    </source>
</evidence>
<evidence type="ECO:0000256" key="11">
    <source>
        <dbReference type="HAMAP-Rule" id="MF_01588"/>
    </source>
</evidence>
<sequence length="629" mass="69232">MMDTRNFDAGKLTLPELVALIEYHNRRYWELGEPEIPDARYDELMRALAGLDPGNELLTRVYAPAVAGSGKVRHRNPMLSLDKAYSLEEVLKWADKYARTPDEPLLVEPKYDGISAGYDGRILSTRGDGELGENITAKLPLIELETAGYRGPLDRPVRGELVIRDDDFRNLYSHIYKKGGGTYKNSRNAVAGIMGLKEIDEMIAQKAKITLVDYNMVSFRVRLSELADRWEGLLAELAALPYPQDGVVLKLADTAYEASLGSTAHHPRGQIAYKFTNIRRTTKLLDVEWSFGKNCLTPVAHLEPVEISGTTIKRATLHNVQNILELGIEIGDTVTVERAGDVIPYIVSSEPGAERRSPLIENCPCCGTGLVRRGPELCCPNPDCFETELQRLAAAVRNLGIERLGEPTLRKLMENSGVKHLADLFELKVMDILKLEGFAAKSAANLIEEIQKARVVNDYQLLAALNIPNIGANVAKVIFAHTDFAGLRKMNVEELSAIPGIGPERAQALVRELAAQSEYLDELLGAVKLIHAAPEPEERPTVCFTGKMPEKRSYYEKLAEAHGYAAADDVNSHLSLLVAADVNDTSSKLKKAAKLGIRIVSLDGFLRELEGAAAPEPEEPPEGQLELGL</sequence>
<feature type="binding site" evidence="11">
    <location>
        <position position="250"/>
    </location>
    <ligand>
        <name>NAD(+)</name>
        <dbReference type="ChEBI" id="CHEBI:57540"/>
    </ligand>
</feature>
<keyword evidence="7 11" id="KW-0460">Magnesium</keyword>
<dbReference type="InterPro" id="IPR012340">
    <property type="entry name" value="NA-bd_OB-fold"/>
</dbReference>
<dbReference type="Pfam" id="PF14520">
    <property type="entry name" value="HHH_5"/>
    <property type="match status" value="2"/>
</dbReference>
<dbReference type="RefSeq" id="WP_154420074.1">
    <property type="nucleotide sequence ID" value="NZ_VUNS01000027.1"/>
</dbReference>
<dbReference type="Gene3D" id="1.10.287.610">
    <property type="entry name" value="Helix hairpin bin"/>
    <property type="match status" value="1"/>
</dbReference>
<dbReference type="GO" id="GO:0003677">
    <property type="term" value="F:DNA binding"/>
    <property type="evidence" value="ECO:0007669"/>
    <property type="project" value="InterPro"/>
</dbReference>
<feature type="active site" description="N6-AMP-lysine intermediate" evidence="11">
    <location>
        <position position="110"/>
    </location>
</feature>
<gene>
    <name evidence="11" type="primary">ligA</name>
    <name evidence="14" type="ORF">FYJ85_18285</name>
</gene>
<dbReference type="SUPFAM" id="SSF50249">
    <property type="entry name" value="Nucleic acid-binding proteins"/>
    <property type="match status" value="1"/>
</dbReference>
<dbReference type="Gene3D" id="1.10.150.20">
    <property type="entry name" value="5' to 3' exonuclease, C-terminal subdomain"/>
    <property type="match status" value="2"/>
</dbReference>
<keyword evidence="3 11" id="KW-0235">DNA replication</keyword>
<keyword evidence="6 11" id="KW-0862">Zinc</keyword>
<comment type="similarity">
    <text evidence="11">Belongs to the NAD-dependent DNA ligase family. LigA subfamily.</text>
</comment>
<feature type="binding site" evidence="11">
    <location>
        <begin position="38"/>
        <end position="42"/>
    </location>
    <ligand>
        <name>NAD(+)</name>
        <dbReference type="ChEBI" id="CHEBI:57540"/>
    </ligand>
</feature>
<feature type="binding site" evidence="11">
    <location>
        <position position="160"/>
    </location>
    <ligand>
        <name>NAD(+)</name>
        <dbReference type="ChEBI" id="CHEBI:57540"/>
    </ligand>
</feature>
<keyword evidence="11" id="KW-0464">Manganese</keyword>
<evidence type="ECO:0000313" key="15">
    <source>
        <dbReference type="Proteomes" id="UP000435649"/>
    </source>
</evidence>
<keyword evidence="15" id="KW-1185">Reference proteome</keyword>
<dbReference type="InterPro" id="IPR004150">
    <property type="entry name" value="NAD_DNA_ligase_OB"/>
</dbReference>
<dbReference type="SMART" id="SM00278">
    <property type="entry name" value="HhH1"/>
    <property type="match status" value="3"/>
</dbReference>
<dbReference type="InterPro" id="IPR010994">
    <property type="entry name" value="RuvA_2-like"/>
</dbReference>
<feature type="binding site" evidence="11">
    <location>
        <position position="366"/>
    </location>
    <ligand>
        <name>Zn(2+)</name>
        <dbReference type="ChEBI" id="CHEBI:29105"/>
    </ligand>
</feature>
<feature type="binding site" evidence="11">
    <location>
        <position position="274"/>
    </location>
    <ligand>
        <name>NAD(+)</name>
        <dbReference type="ChEBI" id="CHEBI:57540"/>
    </ligand>
</feature>
<organism evidence="14 15">
    <name type="scientific">Victivallis lenta</name>
    <dbReference type="NCBI Taxonomy" id="2606640"/>
    <lineage>
        <taxon>Bacteria</taxon>
        <taxon>Pseudomonadati</taxon>
        <taxon>Lentisphaerota</taxon>
        <taxon>Lentisphaeria</taxon>
        <taxon>Victivallales</taxon>
        <taxon>Victivallaceae</taxon>
        <taxon>Victivallis</taxon>
    </lineage>
</organism>
<feature type="domain" description="Helix-hairpin-helix DNA-binding motif class 1" evidence="12">
    <location>
        <begin position="462"/>
        <end position="481"/>
    </location>
</feature>
<dbReference type="GO" id="GO:0006260">
    <property type="term" value="P:DNA replication"/>
    <property type="evidence" value="ECO:0007669"/>
    <property type="project" value="UniProtKB-KW"/>
</dbReference>
<dbReference type="InterPro" id="IPR013840">
    <property type="entry name" value="DNAligase_N"/>
</dbReference>
<evidence type="ECO:0000259" key="12">
    <source>
        <dbReference type="SMART" id="SM00278"/>
    </source>
</evidence>
<dbReference type="Gene3D" id="3.40.50.10190">
    <property type="entry name" value="BRCT domain"/>
    <property type="match status" value="1"/>
</dbReference>
<evidence type="ECO:0000313" key="14">
    <source>
        <dbReference type="EMBL" id="MST98987.1"/>
    </source>
</evidence>
<keyword evidence="5 11" id="KW-0227">DNA damage</keyword>
<feature type="binding site" evidence="11">
    <location>
        <position position="379"/>
    </location>
    <ligand>
        <name>Zn(2+)</name>
        <dbReference type="ChEBI" id="CHEBI:29105"/>
    </ligand>
</feature>
<feature type="binding site" evidence="11">
    <location>
        <position position="126"/>
    </location>
    <ligand>
        <name>NAD(+)</name>
        <dbReference type="ChEBI" id="CHEBI:57540"/>
    </ligand>
</feature>
<dbReference type="InterPro" id="IPR036420">
    <property type="entry name" value="BRCT_dom_sf"/>
</dbReference>
<dbReference type="InterPro" id="IPR001357">
    <property type="entry name" value="BRCT_dom"/>
</dbReference>
<dbReference type="GO" id="GO:0003911">
    <property type="term" value="F:DNA ligase (NAD+) activity"/>
    <property type="evidence" value="ECO:0007669"/>
    <property type="project" value="UniProtKB-UniRule"/>
</dbReference>
<feature type="domain" description="Helix-hairpin-helix DNA-binding motif class 1" evidence="12">
    <location>
        <begin position="430"/>
        <end position="449"/>
    </location>
</feature>
<dbReference type="EMBL" id="VUNS01000027">
    <property type="protein sequence ID" value="MST98987.1"/>
    <property type="molecule type" value="Genomic_DNA"/>
</dbReference>
<feature type="binding site" evidence="11">
    <location>
        <position position="108"/>
    </location>
    <ligand>
        <name>NAD(+)</name>
        <dbReference type="ChEBI" id="CHEBI:57540"/>
    </ligand>
</feature>
<proteinExistence type="inferred from homology"/>
<feature type="domain" description="NAD-dependent DNA ligase N-terminal" evidence="13">
    <location>
        <begin position="9"/>
        <end position="395"/>
    </location>
</feature>
<dbReference type="SMART" id="SM00532">
    <property type="entry name" value="LIGANc"/>
    <property type="match status" value="1"/>
</dbReference>
<dbReference type="Pfam" id="PF03120">
    <property type="entry name" value="OB_DNA_ligase"/>
    <property type="match status" value="1"/>
</dbReference>
<evidence type="ECO:0000256" key="5">
    <source>
        <dbReference type="ARBA" id="ARBA00022763"/>
    </source>
</evidence>
<reference evidence="14 15" key="1">
    <citation type="submission" date="2019-08" db="EMBL/GenBank/DDBJ databases">
        <title>In-depth cultivation of the pig gut microbiome towards novel bacterial diversity and tailored functional studies.</title>
        <authorList>
            <person name="Wylensek D."/>
            <person name="Hitch T.C.A."/>
            <person name="Clavel T."/>
        </authorList>
    </citation>
    <scope>NUCLEOTIDE SEQUENCE [LARGE SCALE GENOMIC DNA]</scope>
    <source>
        <strain evidence="14 15">BBE-744-WT-12</strain>
    </source>
</reference>
<dbReference type="Gene3D" id="2.40.50.140">
    <property type="entry name" value="Nucleic acid-binding proteins"/>
    <property type="match status" value="1"/>
</dbReference>
<evidence type="ECO:0000259" key="13">
    <source>
        <dbReference type="SMART" id="SM00532"/>
    </source>
</evidence>
<dbReference type="PIRSF" id="PIRSF001604">
    <property type="entry name" value="LigA"/>
    <property type="match status" value="1"/>
</dbReference>
<protein>
    <recommendedName>
        <fullName evidence="11">DNA ligase</fullName>
        <ecNumber evidence="11">6.5.1.2</ecNumber>
    </recommendedName>
    <alternativeName>
        <fullName evidence="11">Polydeoxyribonucleotide synthase [NAD(+)]</fullName>
    </alternativeName>
</protein>
<evidence type="ECO:0000256" key="6">
    <source>
        <dbReference type="ARBA" id="ARBA00022833"/>
    </source>
</evidence>
<name>A0A844G5C2_9BACT</name>
<dbReference type="SUPFAM" id="SSF56091">
    <property type="entry name" value="DNA ligase/mRNA capping enzyme, catalytic domain"/>
    <property type="match status" value="1"/>
</dbReference>
<dbReference type="InterPro" id="IPR003583">
    <property type="entry name" value="Hlx-hairpin-Hlx_DNA-bd_motif"/>
</dbReference>
<dbReference type="Pfam" id="PF00533">
    <property type="entry name" value="BRCT"/>
    <property type="match status" value="1"/>
</dbReference>
<dbReference type="SUPFAM" id="SSF47781">
    <property type="entry name" value="RuvA domain 2-like"/>
    <property type="match status" value="1"/>
</dbReference>
<feature type="binding site" evidence="11">
    <location>
        <position position="384"/>
    </location>
    <ligand>
        <name>Zn(2+)</name>
        <dbReference type="ChEBI" id="CHEBI:29105"/>
    </ligand>
</feature>
<feature type="domain" description="Helix-hairpin-helix DNA-binding motif class 1" evidence="12">
    <location>
        <begin position="493"/>
        <end position="512"/>
    </location>
</feature>
<keyword evidence="4 11" id="KW-0479">Metal-binding</keyword>
<dbReference type="HAMAP" id="MF_01588">
    <property type="entry name" value="DNA_ligase_A"/>
    <property type="match status" value="1"/>
</dbReference>
<evidence type="ECO:0000256" key="2">
    <source>
        <dbReference type="ARBA" id="ARBA00022598"/>
    </source>
</evidence>
<comment type="catalytic activity">
    <reaction evidence="10 11">
        <text>NAD(+) + (deoxyribonucleotide)n-3'-hydroxyl + 5'-phospho-(deoxyribonucleotide)m = (deoxyribonucleotide)n+m + AMP + beta-nicotinamide D-nucleotide.</text>
        <dbReference type="EC" id="6.5.1.2"/>
    </reaction>
</comment>
<dbReference type="InterPro" id="IPR013839">
    <property type="entry name" value="DNAligase_adenylation"/>
</dbReference>
<evidence type="ECO:0000256" key="10">
    <source>
        <dbReference type="ARBA" id="ARBA00034005"/>
    </source>
</evidence>
<keyword evidence="8 11" id="KW-0520">NAD</keyword>
<dbReference type="AlphaFoldDB" id="A0A844G5C2"/>
<feature type="binding site" evidence="11">
    <location>
        <position position="363"/>
    </location>
    <ligand>
        <name>Zn(2+)</name>
        <dbReference type="ChEBI" id="CHEBI:29105"/>
    </ligand>
</feature>
<accession>A0A844G5C2</accession>
<comment type="function">
    <text evidence="1 11">DNA ligase that catalyzes the formation of phosphodiester linkages between 5'-phosphoryl and 3'-hydroxyl groups in double-stranded DNA using NAD as a coenzyme and as the energy source for the reaction. It is essential for DNA replication and repair of damaged DNA.</text>
</comment>
<evidence type="ECO:0000256" key="7">
    <source>
        <dbReference type="ARBA" id="ARBA00022842"/>
    </source>
</evidence>
<dbReference type="InterPro" id="IPR001679">
    <property type="entry name" value="DNA_ligase"/>
</dbReference>
<keyword evidence="2 11" id="KW-0436">Ligase</keyword>